<evidence type="ECO:0000313" key="4">
    <source>
        <dbReference type="EMBL" id="SKC73724.1"/>
    </source>
</evidence>
<feature type="signal peptide" evidence="2">
    <location>
        <begin position="1"/>
        <end position="24"/>
    </location>
</feature>
<evidence type="ECO:0000313" key="5">
    <source>
        <dbReference type="Proteomes" id="UP000190285"/>
    </source>
</evidence>
<dbReference type="InterPro" id="IPR002477">
    <property type="entry name" value="Peptidoglycan-bd-like"/>
</dbReference>
<protein>
    <submittedName>
        <fullName evidence="4">Peptidoglycan-binding (PGRP) domain of peptidoglycan hydrolases-containing protein</fullName>
    </submittedName>
</protein>
<keyword evidence="2" id="KW-0732">Signal</keyword>
<dbReference type="EMBL" id="FUZT01000006">
    <property type="protein sequence ID" value="SKC73724.1"/>
    <property type="molecule type" value="Genomic_DNA"/>
</dbReference>
<dbReference type="InterPro" id="IPR036365">
    <property type="entry name" value="PGBD-like_sf"/>
</dbReference>
<organism evidence="4 5">
    <name type="scientific">Maledivibacter halophilus</name>
    <dbReference type="NCBI Taxonomy" id="36842"/>
    <lineage>
        <taxon>Bacteria</taxon>
        <taxon>Bacillati</taxon>
        <taxon>Bacillota</taxon>
        <taxon>Clostridia</taxon>
        <taxon>Peptostreptococcales</taxon>
        <taxon>Caminicellaceae</taxon>
        <taxon>Maledivibacter</taxon>
    </lineage>
</organism>
<dbReference type="GO" id="GO:0016787">
    <property type="term" value="F:hydrolase activity"/>
    <property type="evidence" value="ECO:0007669"/>
    <property type="project" value="UniProtKB-KW"/>
</dbReference>
<gene>
    <name evidence="4" type="ORF">SAMN02194393_02762</name>
</gene>
<dbReference type="Gene3D" id="1.10.101.10">
    <property type="entry name" value="PGBD-like superfamily/PGBD"/>
    <property type="match status" value="2"/>
</dbReference>
<dbReference type="SUPFAM" id="SSF47090">
    <property type="entry name" value="PGBD-like"/>
    <property type="match status" value="2"/>
</dbReference>
<dbReference type="Proteomes" id="UP000190285">
    <property type="component" value="Unassembled WGS sequence"/>
</dbReference>
<accession>A0A1T5LCW3</accession>
<dbReference type="STRING" id="36842.SAMN02194393_02762"/>
<proteinExistence type="predicted"/>
<feature type="region of interest" description="Disordered" evidence="1">
    <location>
        <begin position="334"/>
        <end position="357"/>
    </location>
</feature>
<dbReference type="Pfam" id="PF01471">
    <property type="entry name" value="PG_binding_1"/>
    <property type="match status" value="2"/>
</dbReference>
<feature type="chain" id="PRO_5012956450" evidence="2">
    <location>
        <begin position="25"/>
        <end position="357"/>
    </location>
</feature>
<keyword evidence="5" id="KW-1185">Reference proteome</keyword>
<dbReference type="InterPro" id="IPR036366">
    <property type="entry name" value="PGBDSf"/>
</dbReference>
<evidence type="ECO:0000259" key="3">
    <source>
        <dbReference type="Pfam" id="PF01471"/>
    </source>
</evidence>
<feature type="domain" description="Peptidoglycan binding-like" evidence="3">
    <location>
        <begin position="38"/>
        <end position="93"/>
    </location>
</feature>
<dbReference type="RefSeq" id="WP_079492331.1">
    <property type="nucleotide sequence ID" value="NZ_FUZT01000006.1"/>
</dbReference>
<feature type="compositionally biased region" description="Basic and acidic residues" evidence="1">
    <location>
        <begin position="336"/>
        <end position="346"/>
    </location>
</feature>
<evidence type="ECO:0000256" key="2">
    <source>
        <dbReference type="SAM" id="SignalP"/>
    </source>
</evidence>
<sequence>MGKKSIALFLSLSLAAIPSGMVFANSKHQLHKKGMNCEEVKIIQSSLKQDGTYDYKKFTTYFGPITEEAVIEFQKKYKLQADGIVGQSTIDKMKEIGVFQDIGNSNLVLNSNQAIYKKGMGNEDIPIIQKALKLDGVYDYHQFTTYFGTITEKAVIKFQKKYGLNPDGVIGLSSLKKMEQLGLIKYNPNQKVSRGVVQRKGFGEYLDWWTQVKGKLINRGDNVLVQDFQTKKKFYVKVTYGTNHADVEGLTMKDTNIMKDIWGGFSWSRRPVLVYVGNRVLAASMTNMPHAGIDNQPEGATLSKRSGGYGRGYNLDMVKNNGMNGVVDLHFKNSTRHMDNRKDKNHQNSIKKSAGLK</sequence>
<dbReference type="OrthoDB" id="529831at2"/>
<dbReference type="AlphaFoldDB" id="A0A1T5LCW3"/>
<name>A0A1T5LCW3_9FIRM</name>
<feature type="domain" description="Peptidoglycan binding-like" evidence="3">
    <location>
        <begin position="122"/>
        <end position="178"/>
    </location>
</feature>
<keyword evidence="4" id="KW-0378">Hydrolase</keyword>
<evidence type="ECO:0000256" key="1">
    <source>
        <dbReference type="SAM" id="MobiDB-lite"/>
    </source>
</evidence>
<reference evidence="4 5" key="1">
    <citation type="submission" date="2017-02" db="EMBL/GenBank/DDBJ databases">
        <authorList>
            <person name="Peterson S.W."/>
        </authorList>
    </citation>
    <scope>NUCLEOTIDE SEQUENCE [LARGE SCALE GENOMIC DNA]</scope>
    <source>
        <strain evidence="4 5">M1</strain>
    </source>
</reference>